<accession>A0ABQ3N5Q8</accession>
<dbReference type="NCBIfam" id="TIGR00045">
    <property type="entry name" value="glycerate kinase"/>
    <property type="match status" value="1"/>
</dbReference>
<name>A0ABQ3N5Q8_9BACI</name>
<evidence type="ECO:0000313" key="5">
    <source>
        <dbReference type="EMBL" id="GHH99180.1"/>
    </source>
</evidence>
<keyword evidence="3 4" id="KW-0418">Kinase</keyword>
<evidence type="ECO:0000256" key="4">
    <source>
        <dbReference type="PIRNR" id="PIRNR006078"/>
    </source>
</evidence>
<dbReference type="InterPro" id="IPR018197">
    <property type="entry name" value="Glycerate_kinase_RE-like"/>
</dbReference>
<evidence type="ECO:0000313" key="6">
    <source>
        <dbReference type="Proteomes" id="UP000637074"/>
    </source>
</evidence>
<reference evidence="5 6" key="1">
    <citation type="journal article" date="2022" name="Int. J. Syst. Evol. Microbiol.">
        <title>Neobacillus kokaensis sp. nov., isolated from soil.</title>
        <authorList>
            <person name="Yuki K."/>
            <person name="Matsubara H."/>
            <person name="Yamaguchi S."/>
        </authorList>
    </citation>
    <scope>NUCLEOTIDE SEQUENCE [LARGE SCALE GENOMIC DNA]</scope>
    <source>
        <strain evidence="5 6">LOB 377</strain>
    </source>
</reference>
<dbReference type="PIRSF" id="PIRSF006078">
    <property type="entry name" value="GlxK"/>
    <property type="match status" value="1"/>
</dbReference>
<dbReference type="PANTHER" id="PTHR21599">
    <property type="entry name" value="GLYCERATE KINASE"/>
    <property type="match status" value="1"/>
</dbReference>
<dbReference type="PANTHER" id="PTHR21599:SF0">
    <property type="entry name" value="GLYCERATE KINASE"/>
    <property type="match status" value="1"/>
</dbReference>
<dbReference type="Pfam" id="PF02595">
    <property type="entry name" value="Gly_kinase"/>
    <property type="match status" value="1"/>
</dbReference>
<evidence type="ECO:0000256" key="2">
    <source>
        <dbReference type="ARBA" id="ARBA00022679"/>
    </source>
</evidence>
<dbReference type="InterPro" id="IPR036129">
    <property type="entry name" value="Glycerate_kinase_sf"/>
</dbReference>
<dbReference type="Gene3D" id="3.40.50.10350">
    <property type="entry name" value="Glycerate kinase, domain 1"/>
    <property type="match status" value="1"/>
</dbReference>
<evidence type="ECO:0000256" key="3">
    <source>
        <dbReference type="ARBA" id="ARBA00022777"/>
    </source>
</evidence>
<keyword evidence="6" id="KW-1185">Reference proteome</keyword>
<organism evidence="5 6">
    <name type="scientific">Neobacillus kokaensis</name>
    <dbReference type="NCBI Taxonomy" id="2759023"/>
    <lineage>
        <taxon>Bacteria</taxon>
        <taxon>Bacillati</taxon>
        <taxon>Bacillota</taxon>
        <taxon>Bacilli</taxon>
        <taxon>Bacillales</taxon>
        <taxon>Bacillaceae</taxon>
        <taxon>Neobacillus</taxon>
    </lineage>
</organism>
<comment type="similarity">
    <text evidence="1 4">Belongs to the glycerate kinase type-1 family.</text>
</comment>
<dbReference type="InterPro" id="IPR018193">
    <property type="entry name" value="Glyc_kinase_flavodox-like_fold"/>
</dbReference>
<dbReference type="SUPFAM" id="SSF110738">
    <property type="entry name" value="Glycerate kinase I"/>
    <property type="match status" value="1"/>
</dbReference>
<dbReference type="Gene3D" id="3.90.1510.10">
    <property type="entry name" value="Glycerate kinase, domain 2"/>
    <property type="match status" value="1"/>
</dbReference>
<sequence length="376" mass="38640">MKIVIAPDSFKESLSAIEVSEAIVKGFKKVLPDAEYVMVPMADGGEGTVQSLVDATSGKIIKKIVTGPLGEEVEAFFGMLGNERTAVIEMAAASGLQLVPVERRNPLITSSSGTGELIAAALDYGVNHIILGIGGSATNDGGAGMAQALGVRLLDENCREIGGGGGALGELCSVDIAGLDPRLGNVRIDVACDVDNPLIGEKGASAIFGPQKGADSEMMSRLDENLAHFAAIIERDLGKKIVDVPGAGAAGGLGGGLLAFLPAELKRGVDIVIEATGLSRLVQDADLVITGEGKIDDQTIFGKTPIGVAKAAKKFGVPVIAIAGTVGTDSHVVHDHGIDAIFSIIPGIVELEDAFKHAAEYIETTARNIAAVWSNE</sequence>
<keyword evidence="2 4" id="KW-0808">Transferase</keyword>
<dbReference type="Proteomes" id="UP000637074">
    <property type="component" value="Unassembled WGS sequence"/>
</dbReference>
<dbReference type="InterPro" id="IPR004381">
    <property type="entry name" value="Glycerate_kinase"/>
</dbReference>
<evidence type="ECO:0000256" key="1">
    <source>
        <dbReference type="ARBA" id="ARBA00006284"/>
    </source>
</evidence>
<protein>
    <submittedName>
        <fullName evidence="5">Glycerate kinase</fullName>
    </submittedName>
</protein>
<comment type="caution">
    <text evidence="5">The sequence shown here is derived from an EMBL/GenBank/DDBJ whole genome shotgun (WGS) entry which is preliminary data.</text>
</comment>
<proteinExistence type="inferred from homology"/>
<dbReference type="GO" id="GO:0016301">
    <property type="term" value="F:kinase activity"/>
    <property type="evidence" value="ECO:0007669"/>
    <property type="project" value="UniProtKB-KW"/>
</dbReference>
<dbReference type="RefSeq" id="WP_191273679.1">
    <property type="nucleotide sequence ID" value="NZ_BNDS01000010.1"/>
</dbReference>
<dbReference type="EMBL" id="BNDS01000010">
    <property type="protein sequence ID" value="GHH99180.1"/>
    <property type="molecule type" value="Genomic_DNA"/>
</dbReference>
<gene>
    <name evidence="5" type="primary">glxK</name>
    <name evidence="5" type="ORF">AM1BK_27230</name>
</gene>